<evidence type="ECO:0000313" key="9">
    <source>
        <dbReference type="EMBL" id="CAF1192265.1"/>
    </source>
</evidence>
<evidence type="ECO:0000256" key="5">
    <source>
        <dbReference type="ARBA" id="ARBA00023198"/>
    </source>
</evidence>
<dbReference type="SUPFAM" id="SSF46934">
    <property type="entry name" value="UBA-like"/>
    <property type="match status" value="1"/>
</dbReference>
<dbReference type="Proteomes" id="UP000663824">
    <property type="component" value="Unassembled WGS sequence"/>
</dbReference>
<dbReference type="Proteomes" id="UP000663856">
    <property type="component" value="Unassembled WGS sequence"/>
</dbReference>
<evidence type="ECO:0000256" key="4">
    <source>
        <dbReference type="ARBA" id="ARBA00023006"/>
    </source>
</evidence>
<dbReference type="InterPro" id="IPR003892">
    <property type="entry name" value="CUE"/>
</dbReference>
<dbReference type="Pfam" id="PF02845">
    <property type="entry name" value="CUE"/>
    <property type="match status" value="1"/>
</dbReference>
<dbReference type="PANTHER" id="PTHR16461:SF5">
    <property type="entry name" value="TOLL-INTERACTING PROTEIN"/>
    <property type="match status" value="1"/>
</dbReference>
<evidence type="ECO:0000256" key="1">
    <source>
        <dbReference type="ARBA" id="ARBA00009278"/>
    </source>
</evidence>
<dbReference type="EMBL" id="CAJOBH010060446">
    <property type="protein sequence ID" value="CAF4422077.1"/>
    <property type="molecule type" value="Genomic_DNA"/>
</dbReference>
<evidence type="ECO:0008006" key="19">
    <source>
        <dbReference type="Google" id="ProtNLM"/>
    </source>
</evidence>
<dbReference type="SMART" id="SM00239">
    <property type="entry name" value="C2"/>
    <property type="match status" value="1"/>
</dbReference>
<dbReference type="EMBL" id="CAJNOW010000026">
    <property type="protein sequence ID" value="CAF1210805.1"/>
    <property type="molecule type" value="Genomic_DNA"/>
</dbReference>
<evidence type="ECO:0000256" key="6">
    <source>
        <dbReference type="SAM" id="MobiDB-lite"/>
    </source>
</evidence>
<organism evidence="10 18">
    <name type="scientific">Rotaria magnacalcarata</name>
    <dbReference type="NCBI Taxonomy" id="392030"/>
    <lineage>
        <taxon>Eukaryota</taxon>
        <taxon>Metazoa</taxon>
        <taxon>Spiralia</taxon>
        <taxon>Gnathifera</taxon>
        <taxon>Rotifera</taxon>
        <taxon>Eurotatoria</taxon>
        <taxon>Bdelloidea</taxon>
        <taxon>Philodinida</taxon>
        <taxon>Philodinidae</taxon>
        <taxon>Rotaria</taxon>
    </lineage>
</organism>
<dbReference type="EMBL" id="CAJOBF010001341">
    <property type="protein sequence ID" value="CAF3940176.1"/>
    <property type="molecule type" value="Genomic_DNA"/>
</dbReference>
<evidence type="ECO:0000313" key="18">
    <source>
        <dbReference type="Proteomes" id="UP000663834"/>
    </source>
</evidence>
<evidence type="ECO:0000313" key="14">
    <source>
        <dbReference type="EMBL" id="CAF3860125.1"/>
    </source>
</evidence>
<evidence type="ECO:0000259" key="8">
    <source>
        <dbReference type="PROSITE" id="PS51140"/>
    </source>
</evidence>
<dbReference type="GO" id="GO:0031624">
    <property type="term" value="F:ubiquitin conjugating enzyme binding"/>
    <property type="evidence" value="ECO:0007669"/>
    <property type="project" value="TreeGrafter"/>
</dbReference>
<dbReference type="OrthoDB" id="9942608at2759"/>
<dbReference type="Proteomes" id="UP000663855">
    <property type="component" value="Unassembled WGS sequence"/>
</dbReference>
<feature type="compositionally biased region" description="Polar residues" evidence="6">
    <location>
        <begin position="259"/>
        <end position="270"/>
    </location>
</feature>
<dbReference type="Proteomes" id="UP000681720">
    <property type="component" value="Unassembled WGS sequence"/>
</dbReference>
<keyword evidence="4" id="KW-0072">Autophagy</keyword>
<accession>A0A814X3J4</accession>
<evidence type="ECO:0000313" key="15">
    <source>
        <dbReference type="EMBL" id="CAF3940176.1"/>
    </source>
</evidence>
<dbReference type="GO" id="GO:0045087">
    <property type="term" value="P:innate immune response"/>
    <property type="evidence" value="ECO:0007669"/>
    <property type="project" value="UniProtKB-KW"/>
</dbReference>
<dbReference type="AlphaFoldDB" id="A0A814X3J4"/>
<dbReference type="Proteomes" id="UP000676336">
    <property type="component" value="Unassembled WGS sequence"/>
</dbReference>
<dbReference type="GO" id="GO:0006914">
    <property type="term" value="P:autophagy"/>
    <property type="evidence" value="ECO:0007669"/>
    <property type="project" value="UniProtKB-KW"/>
</dbReference>
<dbReference type="PROSITE" id="PS50004">
    <property type="entry name" value="C2"/>
    <property type="match status" value="1"/>
</dbReference>
<dbReference type="GO" id="GO:0043130">
    <property type="term" value="F:ubiquitin binding"/>
    <property type="evidence" value="ECO:0007669"/>
    <property type="project" value="InterPro"/>
</dbReference>
<dbReference type="EMBL" id="CAJNRE010009010">
    <property type="protein sequence ID" value="CAF2078613.1"/>
    <property type="molecule type" value="Genomic_DNA"/>
</dbReference>
<dbReference type="EMBL" id="CAJNOV010004934">
    <property type="protein sequence ID" value="CAF1192265.1"/>
    <property type="molecule type" value="Genomic_DNA"/>
</dbReference>
<feature type="region of interest" description="Disordered" evidence="6">
    <location>
        <begin position="234"/>
        <end position="253"/>
    </location>
</feature>
<dbReference type="GO" id="GO:0006511">
    <property type="term" value="P:ubiquitin-dependent protein catabolic process"/>
    <property type="evidence" value="ECO:0007669"/>
    <property type="project" value="TreeGrafter"/>
</dbReference>
<keyword evidence="2" id="KW-0399">Innate immunity</keyword>
<dbReference type="PROSITE" id="PS51140">
    <property type="entry name" value="CUE"/>
    <property type="match status" value="1"/>
</dbReference>
<evidence type="ECO:0000313" key="13">
    <source>
        <dbReference type="EMBL" id="CAF2226971.1"/>
    </source>
</evidence>
<dbReference type="EMBL" id="CAJNRG010014481">
    <property type="protein sequence ID" value="CAF2156192.1"/>
    <property type="molecule type" value="Genomic_DNA"/>
</dbReference>
<feature type="region of interest" description="Disordered" evidence="6">
    <location>
        <begin position="259"/>
        <end position="287"/>
    </location>
</feature>
<dbReference type="Proteomes" id="UP000663887">
    <property type="component" value="Unassembled WGS sequence"/>
</dbReference>
<dbReference type="Pfam" id="PF00168">
    <property type="entry name" value="C2"/>
    <property type="match status" value="1"/>
</dbReference>
<dbReference type="EMBL" id="CAJOBJ010004959">
    <property type="protein sequence ID" value="CAF4016819.1"/>
    <property type="molecule type" value="Genomic_DNA"/>
</dbReference>
<dbReference type="EMBL" id="CAJNRF010017264">
    <property type="protein sequence ID" value="CAF2226971.1"/>
    <property type="molecule type" value="Genomic_DNA"/>
</dbReference>
<dbReference type="Proteomes" id="UP000681967">
    <property type="component" value="Unassembled WGS sequence"/>
</dbReference>
<dbReference type="InterPro" id="IPR009060">
    <property type="entry name" value="UBA-like_sf"/>
</dbReference>
<keyword evidence="5" id="KW-0395">Inflammatory response</keyword>
<dbReference type="Proteomes" id="UP000663842">
    <property type="component" value="Unassembled WGS sequence"/>
</dbReference>
<dbReference type="Proteomes" id="UP000663834">
    <property type="component" value="Unassembled WGS sequence"/>
</dbReference>
<evidence type="ECO:0000256" key="3">
    <source>
        <dbReference type="ARBA" id="ARBA00022859"/>
    </source>
</evidence>
<dbReference type="InterPro" id="IPR035892">
    <property type="entry name" value="C2_domain_sf"/>
</dbReference>
<keyword evidence="3" id="KW-0391">Immunity</keyword>
<dbReference type="PANTHER" id="PTHR16461">
    <property type="entry name" value="TOLL-INTERACTING PROTEIN"/>
    <property type="match status" value="1"/>
</dbReference>
<proteinExistence type="inferred from homology"/>
<feature type="compositionally biased region" description="Pro residues" evidence="6">
    <location>
        <begin position="275"/>
        <end position="284"/>
    </location>
</feature>
<evidence type="ECO:0000313" key="16">
    <source>
        <dbReference type="EMBL" id="CAF4016819.1"/>
    </source>
</evidence>
<feature type="domain" description="CUE" evidence="8">
    <location>
        <begin position="283"/>
        <end position="326"/>
    </location>
</feature>
<name>A0A814X3J4_9BILA</name>
<evidence type="ECO:0000313" key="11">
    <source>
        <dbReference type="EMBL" id="CAF2078613.1"/>
    </source>
</evidence>
<feature type="domain" description="C2" evidence="7">
    <location>
        <begin position="70"/>
        <end position="193"/>
    </location>
</feature>
<evidence type="ECO:0000256" key="2">
    <source>
        <dbReference type="ARBA" id="ARBA00022588"/>
    </source>
</evidence>
<evidence type="ECO:0000313" key="12">
    <source>
        <dbReference type="EMBL" id="CAF2156192.1"/>
    </source>
</evidence>
<reference evidence="10" key="1">
    <citation type="submission" date="2021-02" db="EMBL/GenBank/DDBJ databases">
        <authorList>
            <person name="Nowell W R."/>
        </authorList>
    </citation>
    <scope>NUCLEOTIDE SEQUENCE</scope>
</reference>
<comment type="caution">
    <text evidence="10">The sequence shown here is derived from an EMBL/GenBank/DDBJ whole genome shotgun (WGS) entry which is preliminary data.</text>
</comment>
<dbReference type="GO" id="GO:0005737">
    <property type="term" value="C:cytoplasm"/>
    <property type="evidence" value="ECO:0007669"/>
    <property type="project" value="TreeGrafter"/>
</dbReference>
<evidence type="ECO:0000313" key="17">
    <source>
        <dbReference type="EMBL" id="CAF4422077.1"/>
    </source>
</evidence>
<comment type="similarity">
    <text evidence="1">Belongs to the tollip family.</text>
</comment>
<dbReference type="SUPFAM" id="SSF49562">
    <property type="entry name" value="C2 domain (Calcium/lipid-binding domain, CaLB)"/>
    <property type="match status" value="1"/>
</dbReference>
<dbReference type="InterPro" id="IPR000008">
    <property type="entry name" value="C2_dom"/>
</dbReference>
<dbReference type="Gene3D" id="1.10.8.10">
    <property type="entry name" value="DNA helicase RuvA subunit, C-terminal domain"/>
    <property type="match status" value="1"/>
</dbReference>
<dbReference type="Gene3D" id="2.60.40.150">
    <property type="entry name" value="C2 domain"/>
    <property type="match status" value="1"/>
</dbReference>
<sequence length="326" mass="36347">MASATASSNCTASAEATYSNYAATSSINDNMVPKFTDYRSRVMLGNLPQDFLRIQIAQPQIYNPAGYTIRQGYPPVQLQQQQLLHNPNFLGYFTLTIAEAKLVKSSGLLGLIKMDPYVSFRIGHAAHDTPTATGGGKNPQWKASYRINLFKGMDRIHLEVYDQRNFTEDSFIGESEIMIPREVMEGETRQHWYPLMGREATANENQGDILIIMSFTPMRPMNYSAVASSNDTAPVNSDGNLNMASSHTEHALSNQSAIMTEQNHQPTTEHSPSAVPKPPPPPYSPEDIRTIEEMFPRVARQVITDLLDEHHGNKDLVVNHLLQNIA</sequence>
<evidence type="ECO:0000259" key="7">
    <source>
        <dbReference type="PROSITE" id="PS50004"/>
    </source>
</evidence>
<protein>
    <recommendedName>
        <fullName evidence="19">Toll-interacting protein</fullName>
    </recommendedName>
</protein>
<dbReference type="EMBL" id="CAJOBI010001045">
    <property type="protein sequence ID" value="CAF3860125.1"/>
    <property type="molecule type" value="Genomic_DNA"/>
</dbReference>
<evidence type="ECO:0000313" key="10">
    <source>
        <dbReference type="EMBL" id="CAF1210805.1"/>
    </source>
</evidence>
<gene>
    <name evidence="17" type="ORF">BYL167_LOCUS32512</name>
    <name evidence="9" type="ORF">CJN711_LOCUS11578</name>
    <name evidence="16" type="ORF">GIL414_LOCUS12632</name>
    <name evidence="10" type="ORF">KQP761_LOCUS322</name>
    <name evidence="11" type="ORF">MBJ925_LOCUS18080</name>
    <name evidence="14" type="ORF">SMN809_LOCUS4496</name>
    <name evidence="15" type="ORF">UXM345_LOCUS12714</name>
    <name evidence="13" type="ORF">WKI299_LOCUS35817</name>
    <name evidence="12" type="ORF">XDN619_LOCUS29634</name>
</gene>